<evidence type="ECO:0000313" key="3">
    <source>
        <dbReference type="EMBL" id="KAK5981180.1"/>
    </source>
</evidence>
<evidence type="ECO:0000313" key="4">
    <source>
        <dbReference type="Proteomes" id="UP001331761"/>
    </source>
</evidence>
<evidence type="ECO:0000256" key="1">
    <source>
        <dbReference type="SAM" id="MobiDB-lite"/>
    </source>
</evidence>
<comment type="caution">
    <text evidence="3">The sequence shown here is derived from an EMBL/GenBank/DDBJ whole genome shotgun (WGS) entry which is preliminary data.</text>
</comment>
<dbReference type="AlphaFoldDB" id="A0AAN8FN11"/>
<reference evidence="3 4" key="1">
    <citation type="submission" date="2019-10" db="EMBL/GenBank/DDBJ databases">
        <title>Assembly and Annotation for the nematode Trichostrongylus colubriformis.</title>
        <authorList>
            <person name="Martin J."/>
        </authorList>
    </citation>
    <scope>NUCLEOTIDE SEQUENCE [LARGE SCALE GENOMIC DNA]</scope>
    <source>
        <strain evidence="3">G859</strain>
        <tissue evidence="3">Whole worm</tissue>
    </source>
</reference>
<sequence length="408" mass="45878">MIPHSIILLAVVLISSNGSDDVVLVEGHQPYRPYRALRSQRKERDLKVHSHDSIQNIIYAPFDGERIITKGIFYVNGKSQRDDQIYNSMLEEGVKDMEALDAFYVTPPPLRTTVPVKFVDIDSLTARQRMDEADLQQVETQGTTRSRPPLRLVTIPPTSSTPLPPFKHVRRPVKRPQEDPISSSAHTNTEEPSTAVPWHMASLQPFPPLFPGLLNPLQDQLTSPPPFIPPNPFVPITPVSELNITYPFVPIGNSDMRPPPFSPPALTPYTSPQGQQEPVHRSSFRRGSFNRNRNVPAISLATAAGIVGGDAYVDSTRLQYSKKPSSDIDFSIDDRPVIVAQDRVPPQRAQAARRQLRPRSISEPYREDRIQGDPNQRLRLFAQNHPTFLYSMGTRPPFKETEVVPFKA</sequence>
<protein>
    <submittedName>
        <fullName evidence="3">DB domain-containing protein</fullName>
    </submittedName>
</protein>
<feature type="region of interest" description="Disordered" evidence="1">
    <location>
        <begin position="348"/>
        <end position="369"/>
    </location>
</feature>
<feature type="chain" id="PRO_5042949778" evidence="2">
    <location>
        <begin position="19"/>
        <end position="408"/>
    </location>
</feature>
<dbReference type="EMBL" id="WIXE01006559">
    <property type="protein sequence ID" value="KAK5981180.1"/>
    <property type="molecule type" value="Genomic_DNA"/>
</dbReference>
<keyword evidence="2" id="KW-0732">Signal</keyword>
<feature type="compositionally biased region" description="Pro residues" evidence="1">
    <location>
        <begin position="257"/>
        <end position="266"/>
    </location>
</feature>
<proteinExistence type="predicted"/>
<gene>
    <name evidence="3" type="ORF">GCK32_005447</name>
</gene>
<keyword evidence="4" id="KW-1185">Reference proteome</keyword>
<feature type="signal peptide" evidence="2">
    <location>
        <begin position="1"/>
        <end position="18"/>
    </location>
</feature>
<feature type="compositionally biased region" description="Polar residues" evidence="1">
    <location>
        <begin position="137"/>
        <end position="146"/>
    </location>
</feature>
<feature type="non-terminal residue" evidence="3">
    <location>
        <position position="408"/>
    </location>
</feature>
<name>A0AAN8FN11_TRICO</name>
<evidence type="ECO:0000256" key="2">
    <source>
        <dbReference type="SAM" id="SignalP"/>
    </source>
</evidence>
<feature type="region of interest" description="Disordered" evidence="1">
    <location>
        <begin position="256"/>
        <end position="290"/>
    </location>
</feature>
<dbReference type="Proteomes" id="UP001331761">
    <property type="component" value="Unassembled WGS sequence"/>
</dbReference>
<organism evidence="3 4">
    <name type="scientific">Trichostrongylus colubriformis</name>
    <name type="common">Black scour worm</name>
    <dbReference type="NCBI Taxonomy" id="6319"/>
    <lineage>
        <taxon>Eukaryota</taxon>
        <taxon>Metazoa</taxon>
        <taxon>Ecdysozoa</taxon>
        <taxon>Nematoda</taxon>
        <taxon>Chromadorea</taxon>
        <taxon>Rhabditida</taxon>
        <taxon>Rhabditina</taxon>
        <taxon>Rhabditomorpha</taxon>
        <taxon>Strongyloidea</taxon>
        <taxon>Trichostrongylidae</taxon>
        <taxon>Trichostrongylus</taxon>
    </lineage>
</organism>
<feature type="compositionally biased region" description="Polar residues" evidence="1">
    <location>
        <begin position="180"/>
        <end position="192"/>
    </location>
</feature>
<feature type="region of interest" description="Disordered" evidence="1">
    <location>
        <begin position="133"/>
        <end position="194"/>
    </location>
</feature>
<accession>A0AAN8FN11</accession>